<dbReference type="RefSeq" id="WP_121452022.1">
    <property type="nucleotide sequence ID" value="NZ_RBWE01000001.1"/>
</dbReference>
<dbReference type="OrthoDB" id="2081260at2"/>
<keyword evidence="1" id="KW-0812">Transmembrane</keyword>
<proteinExistence type="predicted"/>
<dbReference type="Proteomes" id="UP000271256">
    <property type="component" value="Unassembled WGS sequence"/>
</dbReference>
<keyword evidence="1" id="KW-0472">Membrane</keyword>
<dbReference type="AlphaFoldDB" id="A0A494WZ28"/>
<sequence>MLKRLFYAFAGLLIMLGVAITVYLGLNLLGEPSIKPGLAVFKSDDQSVLPVRSDTLVQEEKEYLCGDIHIVFLGRAPRELLGLDRADLARRYPSTEGWSMEEQGRMLILRQRVKDFCPEHKNYRHLGVHEGYLAVYEGPLGYDEKLLRVEKNMPVAELHPDLQLKLHKAGDFNRQDPETQAILRAELEFPSEQAVNAMLENLDEATESGTNPGLDF</sequence>
<keyword evidence="1" id="KW-1133">Transmembrane helix</keyword>
<keyword evidence="3" id="KW-1185">Reference proteome</keyword>
<comment type="caution">
    <text evidence="2">The sequence shown here is derived from an EMBL/GenBank/DDBJ whole genome shotgun (WGS) entry which is preliminary data.</text>
</comment>
<dbReference type="EMBL" id="RBWE01000001">
    <property type="protein sequence ID" value="RKO67612.1"/>
    <property type="molecule type" value="Genomic_DNA"/>
</dbReference>
<evidence type="ECO:0000313" key="2">
    <source>
        <dbReference type="EMBL" id="RKO67612.1"/>
    </source>
</evidence>
<organism evidence="2 3">
    <name type="scientific">Desulfofundulus salinus</name>
    <dbReference type="NCBI Taxonomy" id="2419843"/>
    <lineage>
        <taxon>Bacteria</taxon>
        <taxon>Bacillati</taxon>
        <taxon>Bacillota</taxon>
        <taxon>Clostridia</taxon>
        <taxon>Eubacteriales</taxon>
        <taxon>Peptococcaceae</taxon>
        <taxon>Desulfofundulus</taxon>
    </lineage>
</organism>
<accession>A0A494WZ28</accession>
<evidence type="ECO:0000256" key="1">
    <source>
        <dbReference type="SAM" id="Phobius"/>
    </source>
</evidence>
<name>A0A494WZ28_9FIRM</name>
<feature type="transmembrane region" description="Helical" evidence="1">
    <location>
        <begin position="6"/>
        <end position="26"/>
    </location>
</feature>
<protein>
    <recommendedName>
        <fullName evidence="4">Bypass of forespore C C-terminal domain-containing protein</fullName>
    </recommendedName>
</protein>
<gene>
    <name evidence="2" type="ORF">D7024_12025</name>
</gene>
<evidence type="ECO:0000313" key="3">
    <source>
        <dbReference type="Proteomes" id="UP000271256"/>
    </source>
</evidence>
<reference evidence="2 3" key="1">
    <citation type="submission" date="2018-10" db="EMBL/GenBank/DDBJ databases">
        <authorList>
            <person name="Grouzdev D.S."/>
            <person name="Krutkina M.S."/>
            <person name="Tourova T.P."/>
            <person name="Nazina T.N."/>
        </authorList>
    </citation>
    <scope>NUCLEOTIDE SEQUENCE [LARGE SCALE GENOMIC DNA]</scope>
    <source>
        <strain evidence="2 3">435</strain>
    </source>
</reference>
<evidence type="ECO:0008006" key="4">
    <source>
        <dbReference type="Google" id="ProtNLM"/>
    </source>
</evidence>